<organism evidence="2 3">
    <name type="scientific">Staphylococcus equorum</name>
    <dbReference type="NCBI Taxonomy" id="246432"/>
    <lineage>
        <taxon>Bacteria</taxon>
        <taxon>Bacillati</taxon>
        <taxon>Bacillota</taxon>
        <taxon>Bacilli</taxon>
        <taxon>Bacillales</taxon>
        <taxon>Staphylococcaceae</taxon>
        <taxon>Staphylococcus</taxon>
    </lineage>
</organism>
<sequence length="67" mass="7677">MELIVAIIVGLLIGFYYHKKKKYLTVKDWFFGLFVILIAVIITSGFMHIDALVEGFQDGIKEDVDLK</sequence>
<proteinExistence type="predicted"/>
<name>A0A9X4R0A7_9STAP</name>
<comment type="caution">
    <text evidence="2">The sequence shown here is derived from an EMBL/GenBank/DDBJ whole genome shotgun (WGS) entry which is preliminary data.</text>
</comment>
<dbReference type="RefSeq" id="WP_069828024.1">
    <property type="nucleotide sequence ID" value="NZ_CP065710.1"/>
</dbReference>
<protein>
    <submittedName>
        <fullName evidence="2">Uncharacterized protein</fullName>
    </submittedName>
</protein>
<dbReference type="Proteomes" id="UP001152422">
    <property type="component" value="Unassembled WGS sequence"/>
</dbReference>
<evidence type="ECO:0000256" key="1">
    <source>
        <dbReference type="SAM" id="Phobius"/>
    </source>
</evidence>
<keyword evidence="1" id="KW-0812">Transmembrane</keyword>
<gene>
    <name evidence="2" type="ORF">M4L89_06830</name>
</gene>
<evidence type="ECO:0000313" key="2">
    <source>
        <dbReference type="EMBL" id="MDG0845937.1"/>
    </source>
</evidence>
<dbReference type="AlphaFoldDB" id="A0A9X4R0A7"/>
<reference evidence="2" key="1">
    <citation type="submission" date="2022-05" db="EMBL/GenBank/DDBJ databases">
        <title>Comparative genomics of Staphylococcus equorum isolates.</title>
        <authorList>
            <person name="Luelf R.H."/>
        </authorList>
    </citation>
    <scope>NUCLEOTIDE SEQUENCE</scope>
    <source>
        <strain evidence="2">TMW 2.2497</strain>
    </source>
</reference>
<keyword evidence="1" id="KW-0472">Membrane</keyword>
<keyword evidence="1" id="KW-1133">Transmembrane helix</keyword>
<accession>A0A9X4R0A7</accession>
<dbReference type="EMBL" id="JAMBQA010000003">
    <property type="protein sequence ID" value="MDG0845937.1"/>
    <property type="molecule type" value="Genomic_DNA"/>
</dbReference>
<feature type="transmembrane region" description="Helical" evidence="1">
    <location>
        <begin position="29"/>
        <end position="49"/>
    </location>
</feature>
<evidence type="ECO:0000313" key="3">
    <source>
        <dbReference type="Proteomes" id="UP001152422"/>
    </source>
</evidence>
<keyword evidence="3" id="KW-1185">Reference proteome</keyword>